<dbReference type="Proteomes" id="UP001172083">
    <property type="component" value="Unassembled WGS sequence"/>
</dbReference>
<dbReference type="InterPro" id="IPR004843">
    <property type="entry name" value="Calcineurin-like_PHP"/>
</dbReference>
<evidence type="ECO:0000259" key="1">
    <source>
        <dbReference type="Pfam" id="PF00149"/>
    </source>
</evidence>
<dbReference type="InterPro" id="IPR051918">
    <property type="entry name" value="STPP_CPPED1"/>
</dbReference>
<comment type="caution">
    <text evidence="2">The sequence shown here is derived from an EMBL/GenBank/DDBJ whole genome shotgun (WGS) entry which is preliminary data.</text>
</comment>
<dbReference type="PANTHER" id="PTHR43143:SF1">
    <property type="entry name" value="SERINE_THREONINE-PROTEIN PHOSPHATASE CPPED1"/>
    <property type="match status" value="1"/>
</dbReference>
<feature type="domain" description="Calcineurin-like phosphoesterase" evidence="1">
    <location>
        <begin position="43"/>
        <end position="288"/>
    </location>
</feature>
<protein>
    <submittedName>
        <fullName evidence="2">Metallophosphoesterase</fullName>
    </submittedName>
</protein>
<evidence type="ECO:0000313" key="3">
    <source>
        <dbReference type="Proteomes" id="UP001172083"/>
    </source>
</evidence>
<organism evidence="2 3">
    <name type="scientific">Agaribacillus aureus</name>
    <dbReference type="NCBI Taxonomy" id="3051825"/>
    <lineage>
        <taxon>Bacteria</taxon>
        <taxon>Pseudomonadati</taxon>
        <taxon>Bacteroidota</taxon>
        <taxon>Cytophagia</taxon>
        <taxon>Cytophagales</taxon>
        <taxon>Splendidivirgaceae</taxon>
        <taxon>Agaribacillus</taxon>
    </lineage>
</organism>
<dbReference type="Gene3D" id="3.60.21.10">
    <property type="match status" value="1"/>
</dbReference>
<sequence length="381" mass="42683">MNRFLRGDIFLKFSILFFCFACSSGNERQGTTQVNKDAAASWRFVVTGDCRSGSDGSGVNEVILDKVARAVSKEDIEFVLFTGDLVYGHADRKNRGDEGALQRLEEELLLFRNTMEPIYSKNIPVYCVRGNHSATQRNPDHAGHPDHRPIWPETKKVWDKVMSGKYAMPGNGPEREKNVTFSASHQNALIIGMDLYTPHIDSAANADGSFPKDACRRVDQSWLNDQLELNQQQHVFVFTHEPAFKVQHNDCMHGDNAYGMDFSLYRNQFWESIAAAGARVYFCGHDHGFAHARIDDGDGNVNNDIHQLVVGTAGAGVDISPNYDGYNAPYTPIPQRHAGLYGYVLVEVQGAEVSLDFKYLDEAKDVFETSRLLSYKSEEVN</sequence>
<keyword evidence="3" id="KW-1185">Reference proteome</keyword>
<dbReference type="EMBL" id="JAUJEB010000003">
    <property type="protein sequence ID" value="MDN5213475.1"/>
    <property type="molecule type" value="Genomic_DNA"/>
</dbReference>
<dbReference type="RefSeq" id="WP_346758813.1">
    <property type="nucleotide sequence ID" value="NZ_JAUJEB010000003.1"/>
</dbReference>
<reference evidence="2" key="1">
    <citation type="submission" date="2023-06" db="EMBL/GenBank/DDBJ databases">
        <title>Genomic of Agaribacillus aureum.</title>
        <authorList>
            <person name="Wang G."/>
        </authorList>
    </citation>
    <scope>NUCLEOTIDE SEQUENCE</scope>
    <source>
        <strain evidence="2">BMA12</strain>
    </source>
</reference>
<dbReference type="InterPro" id="IPR029052">
    <property type="entry name" value="Metallo-depent_PP-like"/>
</dbReference>
<gene>
    <name evidence="2" type="ORF">QQ020_15500</name>
</gene>
<accession>A0ABT8L6U3</accession>
<dbReference type="SUPFAM" id="SSF56300">
    <property type="entry name" value="Metallo-dependent phosphatases"/>
    <property type="match status" value="1"/>
</dbReference>
<evidence type="ECO:0000313" key="2">
    <source>
        <dbReference type="EMBL" id="MDN5213475.1"/>
    </source>
</evidence>
<dbReference type="Pfam" id="PF00149">
    <property type="entry name" value="Metallophos"/>
    <property type="match status" value="1"/>
</dbReference>
<proteinExistence type="predicted"/>
<name>A0ABT8L6U3_9BACT</name>
<dbReference type="PANTHER" id="PTHR43143">
    <property type="entry name" value="METALLOPHOSPHOESTERASE, CALCINEURIN SUPERFAMILY"/>
    <property type="match status" value="1"/>
</dbReference>